<dbReference type="Gene3D" id="3.10.50.40">
    <property type="match status" value="1"/>
</dbReference>
<keyword evidence="4" id="KW-0697">Rotamase</keyword>
<feature type="domain" description="PPIase FKBP-type" evidence="7">
    <location>
        <begin position="291"/>
        <end position="395"/>
    </location>
</feature>
<dbReference type="AlphaFoldDB" id="A0A9N8EXR3"/>
<evidence type="ECO:0000256" key="3">
    <source>
        <dbReference type="ARBA" id="ARBA00023180"/>
    </source>
</evidence>
<dbReference type="InterPro" id="IPR001478">
    <property type="entry name" value="PDZ"/>
</dbReference>
<protein>
    <recommendedName>
        <fullName evidence="4">peptidylprolyl isomerase</fullName>
        <ecNumber evidence="4">5.2.1.8</ecNumber>
    </recommendedName>
</protein>
<dbReference type="EC" id="5.2.1.8" evidence="4"/>
<name>A0A9N8EXR3_9STRA</name>
<comment type="catalytic activity">
    <reaction evidence="4">
        <text>[protein]-peptidylproline (omega=180) = [protein]-peptidylproline (omega=0)</text>
        <dbReference type="Rhea" id="RHEA:16237"/>
        <dbReference type="Rhea" id="RHEA-COMP:10747"/>
        <dbReference type="Rhea" id="RHEA-COMP:10748"/>
        <dbReference type="ChEBI" id="CHEBI:83833"/>
        <dbReference type="ChEBI" id="CHEBI:83834"/>
        <dbReference type="EC" id="5.2.1.8"/>
    </reaction>
</comment>
<keyword evidence="10" id="KW-1185">Reference proteome</keyword>
<dbReference type="Pfam" id="PF00595">
    <property type="entry name" value="PDZ"/>
    <property type="match status" value="1"/>
</dbReference>
<dbReference type="Proteomes" id="UP001153069">
    <property type="component" value="Unassembled WGS sequence"/>
</dbReference>
<dbReference type="InterPro" id="IPR001179">
    <property type="entry name" value="PPIase_FKBP_dom"/>
</dbReference>
<evidence type="ECO:0000313" key="9">
    <source>
        <dbReference type="EMBL" id="CAB9528300.1"/>
    </source>
</evidence>
<comment type="caution">
    <text evidence="9">The sequence shown here is derived from an EMBL/GenBank/DDBJ whole genome shotgun (WGS) entry which is preliminary data.</text>
</comment>
<feature type="compositionally biased region" description="Low complexity" evidence="5">
    <location>
        <begin position="109"/>
        <end position="132"/>
    </location>
</feature>
<sequence length="401" mass="43014">MILLTVPTFLFCLLCQTEAFHVYPTAPRRLGISSSQNRIHGLANSEEGHVDSIVSAEDTGSDVRNSALLNRRTLLGTALGSLGALLSATPSADAAMTEETNTFADTWWNPNTSSTKSSSTTGQSSTNNNTPSDEIAVSISRQDAQRGLGIELAEIEFRTNLRVYVKTVLPGSLAEKLGIQKDWIVVSVNGQSAERTNAEGVTLMVSRAIRSGSEETIQLQFRDNNYFKDKLSAGLTPNQPVTTQVAPAGDTTQRNRDGSVRTGTVTSQTDQRVTVEQLIPPKMCTRGAQTDDLLEISYLGTVVETGDIFDGSAVKINGKAIPGRGDDVSLYFVLGKQPFGQFPPGWDVGLTGQCVGERRRVIIPPVLAYGSAGLPRRGIPPDATLQYDITLVSLNGLSTPQ</sequence>
<dbReference type="PANTHER" id="PTHR46222:SF3">
    <property type="entry name" value="PEPTIDYLPROLYL ISOMERASE"/>
    <property type="match status" value="1"/>
</dbReference>
<feature type="domain" description="PDZ" evidence="8">
    <location>
        <begin position="136"/>
        <end position="225"/>
    </location>
</feature>
<dbReference type="PROSITE" id="PS50106">
    <property type="entry name" value="PDZ"/>
    <property type="match status" value="1"/>
</dbReference>
<keyword evidence="2" id="KW-0677">Repeat</keyword>
<dbReference type="PANTHER" id="PTHR46222">
    <property type="entry name" value="PEPTIDYL-PROLYL CIS-TRANS ISOMERASE FKBP7/14"/>
    <property type="match status" value="1"/>
</dbReference>
<dbReference type="PROSITE" id="PS50059">
    <property type="entry name" value="FKBP_PPIASE"/>
    <property type="match status" value="1"/>
</dbReference>
<keyword evidence="4" id="KW-0413">Isomerase</keyword>
<evidence type="ECO:0000256" key="6">
    <source>
        <dbReference type="SAM" id="SignalP"/>
    </source>
</evidence>
<evidence type="ECO:0000259" key="8">
    <source>
        <dbReference type="PROSITE" id="PS50106"/>
    </source>
</evidence>
<evidence type="ECO:0000256" key="5">
    <source>
        <dbReference type="SAM" id="MobiDB-lite"/>
    </source>
</evidence>
<reference evidence="9" key="1">
    <citation type="submission" date="2020-06" db="EMBL/GenBank/DDBJ databases">
        <authorList>
            <consortium name="Plant Systems Biology data submission"/>
        </authorList>
    </citation>
    <scope>NUCLEOTIDE SEQUENCE</scope>
    <source>
        <strain evidence="9">D6</strain>
    </source>
</reference>
<dbReference type="GO" id="GO:0003755">
    <property type="term" value="F:peptidyl-prolyl cis-trans isomerase activity"/>
    <property type="evidence" value="ECO:0007669"/>
    <property type="project" value="UniProtKB-KW"/>
</dbReference>
<proteinExistence type="predicted"/>
<feature type="region of interest" description="Disordered" evidence="5">
    <location>
        <begin position="102"/>
        <end position="133"/>
    </location>
</feature>
<gene>
    <name evidence="9" type="ORF">SEMRO_2193_G318480.1</name>
</gene>
<evidence type="ECO:0000256" key="1">
    <source>
        <dbReference type="ARBA" id="ARBA00022729"/>
    </source>
</evidence>
<dbReference type="Gene3D" id="2.30.42.10">
    <property type="match status" value="1"/>
</dbReference>
<evidence type="ECO:0000256" key="4">
    <source>
        <dbReference type="PROSITE-ProRule" id="PRU00277"/>
    </source>
</evidence>
<dbReference type="InterPro" id="IPR036034">
    <property type="entry name" value="PDZ_sf"/>
</dbReference>
<feature type="signal peptide" evidence="6">
    <location>
        <begin position="1"/>
        <end position="19"/>
    </location>
</feature>
<dbReference type="InterPro" id="IPR046357">
    <property type="entry name" value="PPIase_dom_sf"/>
</dbReference>
<dbReference type="Pfam" id="PF00254">
    <property type="entry name" value="FKBP_C"/>
    <property type="match status" value="1"/>
</dbReference>
<feature type="chain" id="PRO_5040260007" description="peptidylprolyl isomerase" evidence="6">
    <location>
        <begin position="20"/>
        <end position="401"/>
    </location>
</feature>
<dbReference type="InterPro" id="IPR052273">
    <property type="entry name" value="PPIase_FKBP"/>
</dbReference>
<keyword evidence="1 6" id="KW-0732">Signal</keyword>
<keyword evidence="3" id="KW-0325">Glycoprotein</keyword>
<dbReference type="SUPFAM" id="SSF54534">
    <property type="entry name" value="FKBP-like"/>
    <property type="match status" value="1"/>
</dbReference>
<accession>A0A9N8EXR3</accession>
<dbReference type="EMBL" id="CAICTM010002191">
    <property type="protein sequence ID" value="CAB9528300.1"/>
    <property type="molecule type" value="Genomic_DNA"/>
</dbReference>
<dbReference type="SMART" id="SM00228">
    <property type="entry name" value="PDZ"/>
    <property type="match status" value="1"/>
</dbReference>
<evidence type="ECO:0000313" key="10">
    <source>
        <dbReference type="Proteomes" id="UP001153069"/>
    </source>
</evidence>
<organism evidence="9 10">
    <name type="scientific">Seminavis robusta</name>
    <dbReference type="NCBI Taxonomy" id="568900"/>
    <lineage>
        <taxon>Eukaryota</taxon>
        <taxon>Sar</taxon>
        <taxon>Stramenopiles</taxon>
        <taxon>Ochrophyta</taxon>
        <taxon>Bacillariophyta</taxon>
        <taxon>Bacillariophyceae</taxon>
        <taxon>Bacillariophycidae</taxon>
        <taxon>Naviculales</taxon>
        <taxon>Naviculaceae</taxon>
        <taxon>Seminavis</taxon>
    </lineage>
</organism>
<evidence type="ECO:0000259" key="7">
    <source>
        <dbReference type="PROSITE" id="PS50059"/>
    </source>
</evidence>
<feature type="region of interest" description="Disordered" evidence="5">
    <location>
        <begin position="237"/>
        <end position="266"/>
    </location>
</feature>
<dbReference type="OrthoDB" id="1902587at2759"/>
<dbReference type="SUPFAM" id="SSF50156">
    <property type="entry name" value="PDZ domain-like"/>
    <property type="match status" value="1"/>
</dbReference>
<evidence type="ECO:0000256" key="2">
    <source>
        <dbReference type="ARBA" id="ARBA00022737"/>
    </source>
</evidence>